<dbReference type="InterPro" id="IPR001138">
    <property type="entry name" value="Zn2Cys6_DnaBD"/>
</dbReference>
<dbReference type="CDD" id="cd12148">
    <property type="entry name" value="fungal_TF_MHR"/>
    <property type="match status" value="1"/>
</dbReference>
<dbReference type="Pfam" id="PF00172">
    <property type="entry name" value="Zn_clus"/>
    <property type="match status" value="1"/>
</dbReference>
<keyword evidence="10" id="KW-1185">Reference proteome</keyword>
<keyword evidence="6" id="KW-0539">Nucleus</keyword>
<evidence type="ECO:0000256" key="5">
    <source>
        <dbReference type="ARBA" id="ARBA00023163"/>
    </source>
</evidence>
<dbReference type="Pfam" id="PF04082">
    <property type="entry name" value="Fungal_trans"/>
    <property type="match status" value="1"/>
</dbReference>
<evidence type="ECO:0000256" key="2">
    <source>
        <dbReference type="ARBA" id="ARBA00022723"/>
    </source>
</evidence>
<feature type="region of interest" description="Disordered" evidence="7">
    <location>
        <begin position="397"/>
        <end position="427"/>
    </location>
</feature>
<dbReference type="STRING" id="1450539.A0A319A698"/>
<dbReference type="OrthoDB" id="4934715at2759"/>
<dbReference type="SMART" id="SM00906">
    <property type="entry name" value="Fungal_trans"/>
    <property type="match status" value="1"/>
</dbReference>
<reference evidence="9 10" key="1">
    <citation type="submission" date="2016-12" db="EMBL/GenBank/DDBJ databases">
        <title>The genomes of Aspergillus section Nigri reveals drivers in fungal speciation.</title>
        <authorList>
            <consortium name="DOE Joint Genome Institute"/>
            <person name="Vesth T.C."/>
            <person name="Nybo J."/>
            <person name="Theobald S."/>
            <person name="Brandl J."/>
            <person name="Frisvad J.C."/>
            <person name="Nielsen K.F."/>
            <person name="Lyhne E.K."/>
            <person name="Kogle M.E."/>
            <person name="Kuo A."/>
            <person name="Riley R."/>
            <person name="Clum A."/>
            <person name="Nolan M."/>
            <person name="Lipzen A."/>
            <person name="Salamov A."/>
            <person name="Henrissat B."/>
            <person name="Wiebenga A."/>
            <person name="De Vries R.P."/>
            <person name="Grigoriev I.V."/>
            <person name="Mortensen U.H."/>
            <person name="Andersen M.R."/>
            <person name="Baker S.E."/>
        </authorList>
    </citation>
    <scope>NUCLEOTIDE SEQUENCE [LARGE SCALE GENOMIC DNA]</scope>
    <source>
        <strain evidence="9 10">JOP 1030-1</strain>
    </source>
</reference>
<name>A0A319A698_9EURO</name>
<dbReference type="GeneID" id="37078799"/>
<dbReference type="GO" id="GO:0009893">
    <property type="term" value="P:positive regulation of metabolic process"/>
    <property type="evidence" value="ECO:0007669"/>
    <property type="project" value="UniProtKB-ARBA"/>
</dbReference>
<evidence type="ECO:0000256" key="1">
    <source>
        <dbReference type="ARBA" id="ARBA00004123"/>
    </source>
</evidence>
<keyword evidence="2" id="KW-0479">Metal-binding</keyword>
<evidence type="ECO:0000259" key="8">
    <source>
        <dbReference type="PROSITE" id="PS50048"/>
    </source>
</evidence>
<keyword evidence="4" id="KW-0238">DNA-binding</keyword>
<dbReference type="EMBL" id="KZ821248">
    <property type="protein sequence ID" value="PYH42922.1"/>
    <property type="molecule type" value="Genomic_DNA"/>
</dbReference>
<keyword evidence="5" id="KW-0804">Transcription</keyword>
<dbReference type="CDD" id="cd00067">
    <property type="entry name" value="GAL4"/>
    <property type="match status" value="1"/>
</dbReference>
<sequence>MKGISPGLILYTKHCLLPKWTSPMDPISGYGDHSLPPPSAKKRKPRPKLSCVPCRRKKLKCNRIHPCDNCIKHHRAEKCHFVGPQAVSSGDSHSIHYYIHRLEARVQQLSQESHPSQVPQLPAEHQPLSLPSGTIPESQTDYSGTILIEQDGTSYHNPTHWQAVLDEISEVKEFLQMHESTSPEDVGEEDSIPDVSGPVLLFGNSISSNFSELLAALPLRTTADRLISSYLNSKEAPLVLIHTPTFTREYTAFWKNPQEASISWLAYLYTILSAAAGLHLFTTSGREEGQFAEAFEGYFRLASQCLTVAEYTRPGKYKLEALILSICCEILRSADTHVGPSVLLGLATRLAIHSGYHRDPKHYREITAFDGEMRRRIWMYLCLLDHYVSCQAGLPPTTGQAQSDVEEPRNVTDDDLDPSATALPSPRPATEKTLILFPVTLNRIMFLGAEISRKVCSVQGVPYQEVLDLDAKLRALHADIPPPLRFRLPSESIADPPTTIMDRYNIDLMYQKARSDLHRRYLTQHRLDPQYAYSRGECLDAARRVLQHQFDIFNESSPGGQLNYASFFFSSCVMMHFRVAAMIVSLEISGQSRYDLQQHLPPSVRQAILAQRQELSQALERSYNIWNHLRHQSKEALKTADALRIMLQVANTHLQHGATPGTDRSTLAPVDTGMLYAFSELDPMPPHLSTAACQAQSPQTTRFDVDLMDATLYFGQDGHPQHTYLNAPTDTADFFDRYWENLMVLGDSQSFNDILMDQNTRDGIGQSSS</sequence>
<dbReference type="GO" id="GO:0006351">
    <property type="term" value="P:DNA-templated transcription"/>
    <property type="evidence" value="ECO:0007669"/>
    <property type="project" value="InterPro"/>
</dbReference>
<dbReference type="SMART" id="SM00066">
    <property type="entry name" value="GAL4"/>
    <property type="match status" value="1"/>
</dbReference>
<accession>A0A319A698</accession>
<evidence type="ECO:0000313" key="10">
    <source>
        <dbReference type="Proteomes" id="UP000248349"/>
    </source>
</evidence>
<evidence type="ECO:0000256" key="3">
    <source>
        <dbReference type="ARBA" id="ARBA00023015"/>
    </source>
</evidence>
<feature type="region of interest" description="Disordered" evidence="7">
    <location>
        <begin position="29"/>
        <end position="48"/>
    </location>
</feature>
<protein>
    <recommendedName>
        <fullName evidence="8">Zn(2)-C6 fungal-type domain-containing protein</fullName>
    </recommendedName>
</protein>
<dbReference type="PANTHER" id="PTHR31001:SF49">
    <property type="entry name" value="ZN(II)2CYS6 TRANSCRIPTION FACTOR (EUROFUNG)"/>
    <property type="match status" value="1"/>
</dbReference>
<dbReference type="GO" id="GO:0003677">
    <property type="term" value="F:DNA binding"/>
    <property type="evidence" value="ECO:0007669"/>
    <property type="project" value="UniProtKB-KW"/>
</dbReference>
<proteinExistence type="predicted"/>
<dbReference type="Gene3D" id="4.10.240.10">
    <property type="entry name" value="Zn(2)-C6 fungal-type DNA-binding domain"/>
    <property type="match status" value="1"/>
</dbReference>
<evidence type="ECO:0000256" key="6">
    <source>
        <dbReference type="ARBA" id="ARBA00023242"/>
    </source>
</evidence>
<evidence type="ECO:0000313" key="9">
    <source>
        <dbReference type="EMBL" id="PYH42922.1"/>
    </source>
</evidence>
<gene>
    <name evidence="9" type="ORF">BP01DRAFT_385122</name>
</gene>
<organism evidence="9 10">
    <name type="scientific">Aspergillus saccharolyticus JOP 1030-1</name>
    <dbReference type="NCBI Taxonomy" id="1450539"/>
    <lineage>
        <taxon>Eukaryota</taxon>
        <taxon>Fungi</taxon>
        <taxon>Dikarya</taxon>
        <taxon>Ascomycota</taxon>
        <taxon>Pezizomycotina</taxon>
        <taxon>Eurotiomycetes</taxon>
        <taxon>Eurotiomycetidae</taxon>
        <taxon>Eurotiales</taxon>
        <taxon>Aspergillaceae</taxon>
        <taxon>Aspergillus</taxon>
        <taxon>Aspergillus subgen. Circumdati</taxon>
    </lineage>
</organism>
<keyword evidence="3" id="KW-0805">Transcription regulation</keyword>
<dbReference type="GO" id="GO:0008270">
    <property type="term" value="F:zinc ion binding"/>
    <property type="evidence" value="ECO:0007669"/>
    <property type="project" value="InterPro"/>
</dbReference>
<dbReference type="InterPro" id="IPR050613">
    <property type="entry name" value="Sec_Metabolite_Reg"/>
</dbReference>
<dbReference type="PANTHER" id="PTHR31001">
    <property type="entry name" value="UNCHARACTERIZED TRANSCRIPTIONAL REGULATORY PROTEIN"/>
    <property type="match status" value="1"/>
</dbReference>
<dbReference type="PROSITE" id="PS50048">
    <property type="entry name" value="ZN2_CY6_FUNGAL_2"/>
    <property type="match status" value="1"/>
</dbReference>
<feature type="domain" description="Zn(2)-C6 fungal-type" evidence="8">
    <location>
        <begin position="50"/>
        <end position="81"/>
    </location>
</feature>
<dbReference type="PROSITE" id="PS00463">
    <property type="entry name" value="ZN2_CY6_FUNGAL_1"/>
    <property type="match status" value="1"/>
</dbReference>
<dbReference type="SUPFAM" id="SSF57701">
    <property type="entry name" value="Zn2/Cys6 DNA-binding domain"/>
    <property type="match status" value="1"/>
</dbReference>
<dbReference type="GO" id="GO:0005634">
    <property type="term" value="C:nucleus"/>
    <property type="evidence" value="ECO:0007669"/>
    <property type="project" value="UniProtKB-SubCell"/>
</dbReference>
<evidence type="ECO:0000256" key="4">
    <source>
        <dbReference type="ARBA" id="ARBA00023125"/>
    </source>
</evidence>
<dbReference type="GO" id="GO:0000981">
    <property type="term" value="F:DNA-binding transcription factor activity, RNA polymerase II-specific"/>
    <property type="evidence" value="ECO:0007669"/>
    <property type="project" value="InterPro"/>
</dbReference>
<dbReference type="InterPro" id="IPR036864">
    <property type="entry name" value="Zn2-C6_fun-type_DNA-bd_sf"/>
</dbReference>
<dbReference type="AlphaFoldDB" id="A0A319A698"/>
<comment type="subcellular location">
    <subcellularLocation>
        <location evidence="1">Nucleus</location>
    </subcellularLocation>
</comment>
<dbReference type="InterPro" id="IPR007219">
    <property type="entry name" value="XnlR_reg_dom"/>
</dbReference>
<evidence type="ECO:0000256" key="7">
    <source>
        <dbReference type="SAM" id="MobiDB-lite"/>
    </source>
</evidence>
<dbReference type="Proteomes" id="UP000248349">
    <property type="component" value="Unassembled WGS sequence"/>
</dbReference>
<dbReference type="RefSeq" id="XP_025428904.1">
    <property type="nucleotide sequence ID" value="XM_025577570.1"/>
</dbReference>